<gene>
    <name evidence="1" type="ORF">CK203_101332</name>
</gene>
<sequence length="97" mass="10748">MKAKIAAMARRLEELEMKKTKEVQAISQTPLQAMPCAICLSYEHLAEECPTIPMFKQHVHALPQASNLELAMVNLSKVVGDFVGAQKSINAQLNQKN</sequence>
<dbReference type="Proteomes" id="UP000288805">
    <property type="component" value="Unassembled WGS sequence"/>
</dbReference>
<dbReference type="AlphaFoldDB" id="A0A438C5S2"/>
<proteinExistence type="predicted"/>
<accession>A0A438C5S2</accession>
<evidence type="ECO:0000313" key="2">
    <source>
        <dbReference type="Proteomes" id="UP000288805"/>
    </source>
</evidence>
<comment type="caution">
    <text evidence="1">The sequence shown here is derived from an EMBL/GenBank/DDBJ whole genome shotgun (WGS) entry which is preliminary data.</text>
</comment>
<name>A0A438C5S2_VITVI</name>
<dbReference type="EMBL" id="QGNW01002521">
    <property type="protein sequence ID" value="RVW18538.1"/>
    <property type="molecule type" value="Genomic_DNA"/>
</dbReference>
<organism evidence="1 2">
    <name type="scientific">Vitis vinifera</name>
    <name type="common">Grape</name>
    <dbReference type="NCBI Taxonomy" id="29760"/>
    <lineage>
        <taxon>Eukaryota</taxon>
        <taxon>Viridiplantae</taxon>
        <taxon>Streptophyta</taxon>
        <taxon>Embryophyta</taxon>
        <taxon>Tracheophyta</taxon>
        <taxon>Spermatophyta</taxon>
        <taxon>Magnoliopsida</taxon>
        <taxon>eudicotyledons</taxon>
        <taxon>Gunneridae</taxon>
        <taxon>Pentapetalae</taxon>
        <taxon>rosids</taxon>
        <taxon>Vitales</taxon>
        <taxon>Vitaceae</taxon>
        <taxon>Viteae</taxon>
        <taxon>Vitis</taxon>
    </lineage>
</organism>
<evidence type="ECO:0000313" key="1">
    <source>
        <dbReference type="EMBL" id="RVW18538.1"/>
    </source>
</evidence>
<reference evidence="1 2" key="1">
    <citation type="journal article" date="2018" name="PLoS Genet.">
        <title>Population sequencing reveals clonal diversity and ancestral inbreeding in the grapevine cultivar Chardonnay.</title>
        <authorList>
            <person name="Roach M.J."/>
            <person name="Johnson D.L."/>
            <person name="Bohlmann J."/>
            <person name="van Vuuren H.J."/>
            <person name="Jones S.J."/>
            <person name="Pretorius I.S."/>
            <person name="Schmidt S.A."/>
            <person name="Borneman A.R."/>
        </authorList>
    </citation>
    <scope>NUCLEOTIDE SEQUENCE [LARGE SCALE GENOMIC DNA]</scope>
    <source>
        <strain evidence="2">cv. Chardonnay</strain>
        <tissue evidence="1">Leaf</tissue>
    </source>
</reference>
<protein>
    <submittedName>
        <fullName evidence="1">Uncharacterized protein</fullName>
    </submittedName>
</protein>